<evidence type="ECO:0000256" key="2">
    <source>
        <dbReference type="SAM" id="MobiDB-lite"/>
    </source>
</evidence>
<evidence type="ECO:0000313" key="4">
    <source>
        <dbReference type="Proteomes" id="UP000284706"/>
    </source>
</evidence>
<feature type="region of interest" description="Disordered" evidence="2">
    <location>
        <begin position="991"/>
        <end position="1017"/>
    </location>
</feature>
<keyword evidence="4" id="KW-1185">Reference proteome</keyword>
<dbReference type="EMBL" id="NHYE01004940">
    <property type="protein sequence ID" value="PPQ80613.1"/>
    <property type="molecule type" value="Genomic_DNA"/>
</dbReference>
<sequence length="1056" mass="118848">MTLPNVPVGETLTIVDEDMGNVQRPEHLSGSTAPAADEEAGLIYPSTETNRDSVILLQPHHELAQGGETPRQRKRGHEPDSPPVATPQNGAQNSVPGATDVFEEVDMYGVRTKVRVTTNEAEVRRHIRERDEVAAERDAMAAERTVWKKKVEELSSRNLKMGLELQSIVAQRNDLERNLAGTSQHLTEANRQVANLELRIEKIKSEARGQIEGLKNRMVMAAAEHVKIMGDWEAQRKARELETQKRYDAVQVESATLKEKLNEAFAEIQRLKDQYAAHMRQRREQEMQRIAEDIIRSPQSTQTPRSPAHHARFAVPQTRETPLPLQTPQILHRTIAPSTVFTVPTDDDMTGIIPTVIAPSNHLAHGYLQQPPRPPSRPLADRSGSPYPPGNYPMTARVPPLPAPAGQLPLFGHPTPDINHITEMPHEGVRTLPAINRRPVNAPPSVHSHGPMDTPRAVVNASQDENHNIPSAHNPPTDEPQASRIRAHGQADHAADTSGGEADTEDEGLRLPAMVDIRTVKPRFRRGKQAGENERAVQQRVAQRQVEIIAPPADYSRSRLSRPLLGRLHLPSSRSAQINASSAEQTTRINTSHGVNDARPVPHIQPSRATEFAAREQQRSREQSPPIDPPGSIFGQHNIASARQNGSVEPLLHVPASTRLRRSPTYDTDRPRDPSRTASAINDPPKEAAHRHHEGAGGTRGGEIGADAAAELISSMRAIAEQMRSLPYELATQLKTLNEGSGSGPQEPPYTPPRKNNRHFPFRSPSKKRGRTPMRQELLNIGRPEMNRLLHITEDNGIVRSVGRHVVSLKDLEDYAEGVGAAPVLEPLRICWDDPEAEWNLELADRFQEFLVAKYPAFEGREEEIRDYFIQRIQTLQKIIKERMVREDEDIHAATERVAQKWEQEQRAKRRRTRQRKRLADRLETCRLAAEHDPVYEAMFHVVDRLNIDGMSSDDTDGERYSVRILPWREPDMVAKMELLDRLRDQLTVYGNRRPGGLPHPRDRRVTQAESEREAPATLPRNLYRQTWLMGLSQFQLMRLDPSEEIVVPGIERVDW</sequence>
<dbReference type="STRING" id="231916.A0A409WQ39"/>
<feature type="coiled-coil region" evidence="1">
    <location>
        <begin position="172"/>
        <end position="224"/>
    </location>
</feature>
<feature type="compositionally biased region" description="Basic and acidic residues" evidence="2">
    <location>
        <begin position="1000"/>
        <end position="1015"/>
    </location>
</feature>
<feature type="compositionally biased region" description="Polar residues" evidence="2">
    <location>
        <begin position="460"/>
        <end position="471"/>
    </location>
</feature>
<feature type="compositionally biased region" description="Polar residues" evidence="2">
    <location>
        <begin position="638"/>
        <end position="647"/>
    </location>
</feature>
<feature type="region of interest" description="Disordered" evidence="2">
    <location>
        <begin position="365"/>
        <end position="391"/>
    </location>
</feature>
<feature type="region of interest" description="Disordered" evidence="2">
    <location>
        <begin position="436"/>
        <end position="513"/>
    </location>
</feature>
<feature type="coiled-coil region" evidence="1">
    <location>
        <begin position="254"/>
        <end position="288"/>
    </location>
</feature>
<feature type="compositionally biased region" description="Basic and acidic residues" evidence="2">
    <location>
        <begin position="613"/>
        <end position="622"/>
    </location>
</feature>
<evidence type="ECO:0000256" key="1">
    <source>
        <dbReference type="SAM" id="Coils"/>
    </source>
</evidence>
<dbReference type="AlphaFoldDB" id="A0A409WQ39"/>
<protein>
    <submittedName>
        <fullName evidence="3">Uncharacterized protein</fullName>
    </submittedName>
</protein>
<organism evidence="3 4">
    <name type="scientific">Gymnopilus dilepis</name>
    <dbReference type="NCBI Taxonomy" id="231916"/>
    <lineage>
        <taxon>Eukaryota</taxon>
        <taxon>Fungi</taxon>
        <taxon>Dikarya</taxon>
        <taxon>Basidiomycota</taxon>
        <taxon>Agaricomycotina</taxon>
        <taxon>Agaricomycetes</taxon>
        <taxon>Agaricomycetidae</taxon>
        <taxon>Agaricales</taxon>
        <taxon>Agaricineae</taxon>
        <taxon>Hymenogastraceae</taxon>
        <taxon>Gymnopilus</taxon>
    </lineage>
</organism>
<feature type="compositionally biased region" description="Polar residues" evidence="2">
    <location>
        <begin position="576"/>
        <end position="594"/>
    </location>
</feature>
<comment type="caution">
    <text evidence="3">The sequence shown here is derived from an EMBL/GenBank/DDBJ whole genome shotgun (WGS) entry which is preliminary data.</text>
</comment>
<dbReference type="OrthoDB" id="3224221at2759"/>
<keyword evidence="1" id="KW-0175">Coiled coil</keyword>
<feature type="compositionally biased region" description="Basic residues" evidence="2">
    <location>
        <begin position="755"/>
        <end position="772"/>
    </location>
</feature>
<feature type="region of interest" description="Disordered" evidence="2">
    <location>
        <begin position="737"/>
        <end position="773"/>
    </location>
</feature>
<evidence type="ECO:0000313" key="3">
    <source>
        <dbReference type="EMBL" id="PPQ80613.1"/>
    </source>
</evidence>
<gene>
    <name evidence="3" type="ORF">CVT26_004183</name>
</gene>
<accession>A0A409WQ39</accession>
<feature type="region of interest" description="Disordered" evidence="2">
    <location>
        <begin position="58"/>
        <end position="96"/>
    </location>
</feature>
<feature type="region of interest" description="Disordered" evidence="2">
    <location>
        <begin position="571"/>
        <end position="703"/>
    </location>
</feature>
<feature type="region of interest" description="Disordered" evidence="2">
    <location>
        <begin position="1"/>
        <end position="37"/>
    </location>
</feature>
<proteinExistence type="predicted"/>
<reference evidence="3 4" key="1">
    <citation type="journal article" date="2018" name="Evol. Lett.">
        <title>Horizontal gene cluster transfer increased hallucinogenic mushroom diversity.</title>
        <authorList>
            <person name="Reynolds H.T."/>
            <person name="Vijayakumar V."/>
            <person name="Gluck-Thaler E."/>
            <person name="Korotkin H.B."/>
            <person name="Matheny P.B."/>
            <person name="Slot J.C."/>
        </authorList>
    </citation>
    <scope>NUCLEOTIDE SEQUENCE [LARGE SCALE GENOMIC DNA]</scope>
    <source>
        <strain evidence="3 4">SRW20</strain>
    </source>
</reference>
<dbReference type="InParanoid" id="A0A409WQ39"/>
<dbReference type="Proteomes" id="UP000284706">
    <property type="component" value="Unassembled WGS sequence"/>
</dbReference>
<name>A0A409WQ39_9AGAR</name>
<feature type="compositionally biased region" description="Polar residues" evidence="2">
    <location>
        <begin position="86"/>
        <end position="96"/>
    </location>
</feature>
<feature type="region of interest" description="Disordered" evidence="2">
    <location>
        <begin position="298"/>
        <end position="324"/>
    </location>
</feature>